<accession>A0ACC3A4N1</accession>
<proteinExistence type="predicted"/>
<reference evidence="1" key="1">
    <citation type="submission" date="2022-10" db="EMBL/GenBank/DDBJ databases">
        <title>Culturing micro-colonial fungi from biological soil crusts in the Mojave desert and describing Neophaeococcomyces mojavensis, and introducing the new genera and species Taxawa tesnikishii.</title>
        <authorList>
            <person name="Kurbessoian T."/>
            <person name="Stajich J.E."/>
        </authorList>
    </citation>
    <scope>NUCLEOTIDE SEQUENCE</scope>
    <source>
        <strain evidence="1">JES_112</strain>
    </source>
</reference>
<organism evidence="1 2">
    <name type="scientific">Neophaeococcomyces mojaviensis</name>
    <dbReference type="NCBI Taxonomy" id="3383035"/>
    <lineage>
        <taxon>Eukaryota</taxon>
        <taxon>Fungi</taxon>
        <taxon>Dikarya</taxon>
        <taxon>Ascomycota</taxon>
        <taxon>Pezizomycotina</taxon>
        <taxon>Eurotiomycetes</taxon>
        <taxon>Chaetothyriomycetidae</taxon>
        <taxon>Chaetothyriales</taxon>
        <taxon>Chaetothyriales incertae sedis</taxon>
        <taxon>Neophaeococcomyces</taxon>
    </lineage>
</organism>
<dbReference type="Proteomes" id="UP001172386">
    <property type="component" value="Unassembled WGS sequence"/>
</dbReference>
<evidence type="ECO:0000313" key="2">
    <source>
        <dbReference type="Proteomes" id="UP001172386"/>
    </source>
</evidence>
<evidence type="ECO:0000313" key="1">
    <source>
        <dbReference type="EMBL" id="KAJ9655228.1"/>
    </source>
</evidence>
<gene>
    <name evidence="1" type="ORF">H2198_005844</name>
</gene>
<name>A0ACC3A4N1_9EURO</name>
<protein>
    <submittedName>
        <fullName evidence="1">Uncharacterized protein</fullName>
    </submittedName>
</protein>
<comment type="caution">
    <text evidence="1">The sequence shown here is derived from an EMBL/GenBank/DDBJ whole genome shotgun (WGS) entry which is preliminary data.</text>
</comment>
<dbReference type="EMBL" id="JAPDRQ010000101">
    <property type="protein sequence ID" value="KAJ9655228.1"/>
    <property type="molecule type" value="Genomic_DNA"/>
</dbReference>
<keyword evidence="2" id="KW-1185">Reference proteome</keyword>
<sequence length="1695" mass="187141">MDDSKSKSGRPKSRQSLAHLPSKANTTTDIAALKRAHDAQVKLKRSRGKSLGPGGLEALTETNANALKVVPTFQPRSILKPTIPLTPPKNIPSFDELRQKSTAKAKSPAKSVPEDLLIDFSTPAPSREVENAGNVPAMGALLDPFSPVRPQNSDTAASRNDSENEVIQHTDEEDQKRQAEKKAILERRDARRKSLANRRVSFAPEATLHTWSVMELVEDSTTSSASNSTRRQSAMTAAQSPMPRVDTLGGSSEDERPSTPVEQASEEVVKETPESQRELHQRKRRRTSDSMHSSDDEAFSSPGDGADSSPIRVEESIDSESDTDGDTAMSLDEATANSIRSSNSSSTQTSLDERLRQAASQAGTKGIKYDENGTDDDGDDEEQSMEIADGTVTHAFRQYAPKAHSSQNMPTGFDKENVNPFQDTPQTTSHDELEEEDPTTGMTMEMTRAVGGIVSNGIPEQSKLASVRRRSNISRRSSSGGETSIGDETMDLTVAKGGIVRNDEDLDADESASDEDMTMEMTGVVGGVANGARNGPWQREIMEETEAMDMTMAAGGILPPIEEQTEPQTDIEDNVTGAMDITQAVGKIFKKQTSNTHDEDTLSVLKQEPTPSSQLDHELSQAIPMSATTTRQMATVASETGSPTLKPRLSGRRAATNSRSSTPKSISRTSVTETNEQNTPSKQLTPAPMKSTSPKRTPVLAGVTQRGASPKKLFAKEIQQRASPAGRKSPRRQQDLLFSKDETTGLHTPRVVLHAPKPHQHLRRRSNGIGIDNEISGSPRVSEILSRRSSIGDVVPEFQLAGGQKRQLRFENPQEIEREVELERAEEHRRESGRFIMEQEADEQHEENTTQNLKEMIESMTPKKEKSVKHKGRKSLAVGSARGLLGKRPAELEIEDDEDDGESTPKRLKTVSREASPVKKVHLPKPPTKEETTGRLLKAEQLQLAAMAPASSTPTLSQSPIKKIKSPERTGRFREPAEQKASSFETKLDNVVGATDVATIHPELAKPDAEEEKISLQQFLNMTNIHFIELSTTKRRHTMAQAPADTVTGDAADDSSRASFVAAATTLPLLELYQHATRELKSYISSGRKIIRTIEAETLAEQPPIFREYLDARPDIKTVMDNQFRNGKTNARLQSKEGWYSWRSQLVDGLQSGLQGIQSDMEKDKQTLTEQQKSLDGVLPGLVSKKERLQQQLQDLRRRLHDFESNNHEALMSKRRQLVDIDREVLRRSDVVNELQQQMQEKDEVLSQAAELRQEMNDQINEALRVQEEQRRWPAKDVASLKQRVDELEQKAGWKLLTAEEDTDEPSEFGVALTMRYQNELRLFFYPTAFQPKSDTGRRRSGRNSRSVSGPSVPISLVYSPDEDDGEKPKTLSNELRFFLQLLQSQLHGYAMMPKGSTTCQQVLKTVSEGWSLAQKVTNEICQLNSAGIVRVSIQGDEKLGAKLMLMQPDRSRVDIDFTLTVLPLNDGEYSVTTSVTATPIYGPATHVMDASKIRKIQHALSKEVESKSLGQGSWVSAIQGFEEWLQAQTKAKEEEEALKPKPTSRKKVELNSQSHAKTHEQAEGQARRAATQSPRGSKETTSTTPTAPARSPLAPKATNRIQKKTIPVPKKANQLLQPLGMAQELREASQQKENLMPIGVGAKVFNGGEMNGLNGFNEDDVFGGAKPAITPEMQEAMMHTPVKKRVGALRRSPV</sequence>